<keyword evidence="2" id="KW-1185">Reference proteome</keyword>
<comment type="caution">
    <text evidence="1">The sequence shown here is derived from an EMBL/GenBank/DDBJ whole genome shotgun (WGS) entry which is preliminary data.</text>
</comment>
<sequence>MLCALDRDDPCATFRPDRAEGLEPPRQMRIMFRPERVTGTPFAFPTAEEQAARYAA</sequence>
<evidence type="ECO:0000313" key="2">
    <source>
        <dbReference type="Proteomes" id="UP000005143"/>
    </source>
</evidence>
<dbReference type="EMBL" id="AGUD01000214">
    <property type="protein sequence ID" value="EHN10551.1"/>
    <property type="molecule type" value="Genomic_DNA"/>
</dbReference>
<dbReference type="AlphaFoldDB" id="H0E6Z7"/>
<proteinExistence type="predicted"/>
<reference evidence="1 2" key="1">
    <citation type="journal article" date="2013" name="Biodegradation">
        <title>Quantitative proteomic analysis of ibuprofen-degrading Patulibacter sp. strain I11.</title>
        <authorList>
            <person name="Almeida B."/>
            <person name="Kjeldal H."/>
            <person name="Lolas I."/>
            <person name="Knudsen A.D."/>
            <person name="Carvalho G."/>
            <person name="Nielsen K.L."/>
            <person name="Barreto Crespo M.T."/>
            <person name="Stensballe A."/>
            <person name="Nielsen J.L."/>
        </authorList>
    </citation>
    <scope>NUCLEOTIDE SEQUENCE [LARGE SCALE GENOMIC DNA]</scope>
    <source>
        <strain evidence="1 2">I11</strain>
    </source>
</reference>
<accession>H0E6Z7</accession>
<evidence type="ECO:0000313" key="1">
    <source>
        <dbReference type="EMBL" id="EHN10551.1"/>
    </source>
</evidence>
<dbReference type="Proteomes" id="UP000005143">
    <property type="component" value="Unassembled WGS sequence"/>
</dbReference>
<organism evidence="1 2">
    <name type="scientific">Patulibacter medicamentivorans</name>
    <dbReference type="NCBI Taxonomy" id="1097667"/>
    <lineage>
        <taxon>Bacteria</taxon>
        <taxon>Bacillati</taxon>
        <taxon>Actinomycetota</taxon>
        <taxon>Thermoleophilia</taxon>
        <taxon>Solirubrobacterales</taxon>
        <taxon>Patulibacteraceae</taxon>
        <taxon>Patulibacter</taxon>
    </lineage>
</organism>
<gene>
    <name evidence="1" type="ORF">PAI11_25990</name>
</gene>
<protein>
    <submittedName>
        <fullName evidence="1">Uncharacterized protein</fullName>
    </submittedName>
</protein>
<name>H0E6Z7_9ACTN</name>